<dbReference type="RefSeq" id="WP_281392360.1">
    <property type="nucleotide sequence ID" value="NZ_BLIN01000007.1"/>
</dbReference>
<dbReference type="EMBL" id="BLIN01000007">
    <property type="protein sequence ID" value="GFE11882.1"/>
    <property type="molecule type" value="Genomic_DNA"/>
</dbReference>
<comment type="caution">
    <text evidence="2">The sequence shown here is derived from an EMBL/GenBank/DDBJ whole genome shotgun (WGS) entry which is preliminary data.</text>
</comment>
<dbReference type="AlphaFoldDB" id="A0A640SMB0"/>
<proteinExistence type="predicted"/>
<protein>
    <submittedName>
        <fullName evidence="2">Uncharacterized protein</fullName>
    </submittedName>
</protein>
<reference evidence="2 3" key="1">
    <citation type="submission" date="2019-12" db="EMBL/GenBank/DDBJ databases">
        <title>Whole genome shotgun sequence of Streptomyces caniferus NBRC 15389.</title>
        <authorList>
            <person name="Ichikawa N."/>
            <person name="Kimura A."/>
            <person name="Kitahashi Y."/>
            <person name="Komaki H."/>
            <person name="Tamura T."/>
        </authorList>
    </citation>
    <scope>NUCLEOTIDE SEQUENCE [LARGE SCALE GENOMIC DNA]</scope>
    <source>
        <strain evidence="2 3">NBRC 15389</strain>
    </source>
</reference>
<evidence type="ECO:0000313" key="2">
    <source>
        <dbReference type="EMBL" id="GFE11882.1"/>
    </source>
</evidence>
<feature type="compositionally biased region" description="Basic and acidic residues" evidence="1">
    <location>
        <begin position="1"/>
        <end position="14"/>
    </location>
</feature>
<accession>A0A640SMB0</accession>
<feature type="region of interest" description="Disordered" evidence="1">
    <location>
        <begin position="1"/>
        <end position="43"/>
    </location>
</feature>
<sequence length="43" mass="4726">MHRVQDLARKEMGRAKLHLATGADMGLEEDESATAAQSRSSRN</sequence>
<feature type="compositionally biased region" description="Polar residues" evidence="1">
    <location>
        <begin position="34"/>
        <end position="43"/>
    </location>
</feature>
<organism evidence="2 3">
    <name type="scientific">Streptomyces caniferus</name>
    <dbReference type="NCBI Taxonomy" id="285557"/>
    <lineage>
        <taxon>Bacteria</taxon>
        <taxon>Bacillati</taxon>
        <taxon>Actinomycetota</taxon>
        <taxon>Actinomycetes</taxon>
        <taxon>Kitasatosporales</taxon>
        <taxon>Streptomycetaceae</taxon>
        <taxon>Streptomyces</taxon>
    </lineage>
</organism>
<gene>
    <name evidence="2" type="ORF">Scani_81500</name>
</gene>
<evidence type="ECO:0000313" key="3">
    <source>
        <dbReference type="Proteomes" id="UP000435837"/>
    </source>
</evidence>
<name>A0A640SMB0_9ACTN</name>
<evidence type="ECO:0000256" key="1">
    <source>
        <dbReference type="SAM" id="MobiDB-lite"/>
    </source>
</evidence>
<dbReference type="Proteomes" id="UP000435837">
    <property type="component" value="Unassembled WGS sequence"/>
</dbReference>